<reference evidence="1 2" key="1">
    <citation type="submission" date="2017-06" db="EMBL/GenBank/DDBJ databases">
        <authorList>
            <person name="Varghese N."/>
            <person name="Submissions S."/>
        </authorList>
    </citation>
    <scope>NUCLEOTIDE SEQUENCE [LARGE SCALE GENOMIC DNA]</scope>
    <source>
        <strain evidence="1 2">DSM 19840</strain>
    </source>
</reference>
<dbReference type="EMBL" id="FZNV01000003">
    <property type="protein sequence ID" value="SNR54351.1"/>
    <property type="molecule type" value="Genomic_DNA"/>
</dbReference>
<organism evidence="1 2">
    <name type="scientific">Maribacter sedimenticola</name>
    <dbReference type="NCBI Taxonomy" id="228956"/>
    <lineage>
        <taxon>Bacteria</taxon>
        <taxon>Pseudomonadati</taxon>
        <taxon>Bacteroidota</taxon>
        <taxon>Flavobacteriia</taxon>
        <taxon>Flavobacteriales</taxon>
        <taxon>Flavobacteriaceae</taxon>
        <taxon>Maribacter</taxon>
    </lineage>
</organism>
<gene>
    <name evidence="1" type="ORF">SAMN04488009_2278</name>
</gene>
<proteinExistence type="predicted"/>
<protein>
    <submittedName>
        <fullName evidence="1">Uncharacterized protein</fullName>
    </submittedName>
</protein>
<comment type="caution">
    <text evidence="1">The sequence shown here is derived from an EMBL/GenBank/DDBJ whole genome shotgun (WGS) entry which is preliminary data.</text>
</comment>
<accession>A0ABY1SHL1</accession>
<sequence>MNNATSSVSVWLVADFDALNFRFSTWLVKNLNIDFQNKTAIYYTPCCL</sequence>
<keyword evidence="2" id="KW-1185">Reference proteome</keyword>
<name>A0ABY1SHL1_9FLAO</name>
<dbReference type="Proteomes" id="UP000198337">
    <property type="component" value="Unassembled WGS sequence"/>
</dbReference>
<evidence type="ECO:0000313" key="1">
    <source>
        <dbReference type="EMBL" id="SNR54351.1"/>
    </source>
</evidence>
<evidence type="ECO:0000313" key="2">
    <source>
        <dbReference type="Proteomes" id="UP000198337"/>
    </source>
</evidence>